<evidence type="ECO:0000259" key="6">
    <source>
        <dbReference type="Pfam" id="PF25990"/>
    </source>
</evidence>
<dbReference type="InterPro" id="IPR006143">
    <property type="entry name" value="RND_pump_MFP"/>
</dbReference>
<feature type="compositionally biased region" description="Low complexity" evidence="2">
    <location>
        <begin position="389"/>
        <end position="409"/>
    </location>
</feature>
<gene>
    <name evidence="7" type="ORF">E7102_01465</name>
</gene>
<dbReference type="NCBIfam" id="TIGR01730">
    <property type="entry name" value="RND_mfp"/>
    <property type="match status" value="1"/>
</dbReference>
<evidence type="ECO:0000313" key="8">
    <source>
        <dbReference type="Proteomes" id="UP000763088"/>
    </source>
</evidence>
<comment type="caution">
    <text evidence="7">The sequence shown here is derived from an EMBL/GenBank/DDBJ whole genome shotgun (WGS) entry which is preliminary data.</text>
</comment>
<dbReference type="EMBL" id="SUYD01000002">
    <property type="protein sequence ID" value="MBE6265132.1"/>
    <property type="molecule type" value="Genomic_DNA"/>
</dbReference>
<evidence type="ECO:0000313" key="7">
    <source>
        <dbReference type="EMBL" id="MBE6265132.1"/>
    </source>
</evidence>
<dbReference type="AlphaFoldDB" id="A0A928BS60"/>
<dbReference type="GO" id="GO:0015562">
    <property type="term" value="F:efflux transmembrane transporter activity"/>
    <property type="evidence" value="ECO:0007669"/>
    <property type="project" value="InterPro"/>
</dbReference>
<accession>A0A928BS60</accession>
<evidence type="ECO:0000259" key="4">
    <source>
        <dbReference type="Pfam" id="PF25917"/>
    </source>
</evidence>
<dbReference type="PANTHER" id="PTHR30469:SF33">
    <property type="entry name" value="SLR1207 PROTEIN"/>
    <property type="match status" value="1"/>
</dbReference>
<dbReference type="Gene3D" id="2.40.30.170">
    <property type="match status" value="1"/>
</dbReference>
<proteinExistence type="inferred from homology"/>
<dbReference type="InterPro" id="IPR058636">
    <property type="entry name" value="Beta-barrel_YknX"/>
</dbReference>
<feature type="region of interest" description="Disordered" evidence="2">
    <location>
        <begin position="372"/>
        <end position="409"/>
    </location>
</feature>
<dbReference type="Gene3D" id="1.10.287.470">
    <property type="entry name" value="Helix hairpin bin"/>
    <property type="match status" value="1"/>
</dbReference>
<reference evidence="7" key="1">
    <citation type="submission" date="2019-04" db="EMBL/GenBank/DDBJ databases">
        <title>Evolution of Biomass-Degrading Anaerobic Consortia Revealed by Metagenomics.</title>
        <authorList>
            <person name="Peng X."/>
        </authorList>
    </citation>
    <scope>NUCLEOTIDE SEQUENCE</scope>
    <source>
        <strain evidence="7">SIG141</strain>
    </source>
</reference>
<dbReference type="FunFam" id="2.40.30.170:FF:000010">
    <property type="entry name" value="Efflux RND transporter periplasmic adaptor subunit"/>
    <property type="match status" value="1"/>
</dbReference>
<dbReference type="Proteomes" id="UP000763088">
    <property type="component" value="Unassembled WGS sequence"/>
</dbReference>
<dbReference type="Pfam" id="PF25990">
    <property type="entry name" value="Beta-barrel_YknX"/>
    <property type="match status" value="1"/>
</dbReference>
<name>A0A928BS60_XYLRU</name>
<organism evidence="7 8">
    <name type="scientific">Xylanibacter ruminicola</name>
    <name type="common">Prevotella ruminicola</name>
    <dbReference type="NCBI Taxonomy" id="839"/>
    <lineage>
        <taxon>Bacteria</taxon>
        <taxon>Pseudomonadati</taxon>
        <taxon>Bacteroidota</taxon>
        <taxon>Bacteroidia</taxon>
        <taxon>Bacteroidales</taxon>
        <taxon>Prevotellaceae</taxon>
        <taxon>Xylanibacter</taxon>
    </lineage>
</organism>
<feature type="domain" description="YknX-like beta-barrel" evidence="6">
    <location>
        <begin position="211"/>
        <end position="286"/>
    </location>
</feature>
<protein>
    <submittedName>
        <fullName evidence="7">Efflux RND transporter periplasmic adaptor subunit</fullName>
    </submittedName>
</protein>
<comment type="similarity">
    <text evidence="1">Belongs to the membrane fusion protein (MFP) (TC 8.A.1) family.</text>
</comment>
<dbReference type="PANTHER" id="PTHR30469">
    <property type="entry name" value="MULTIDRUG RESISTANCE PROTEIN MDTA"/>
    <property type="match status" value="1"/>
</dbReference>
<feature type="domain" description="CzcB-like C-terminal circularly permuted SH3-like" evidence="5">
    <location>
        <begin position="316"/>
        <end position="362"/>
    </location>
</feature>
<feature type="domain" description="Multidrug resistance protein MdtA-like alpha-helical hairpin" evidence="3">
    <location>
        <begin position="102"/>
        <end position="171"/>
    </location>
</feature>
<dbReference type="Pfam" id="PF25975">
    <property type="entry name" value="CzcB_C"/>
    <property type="match status" value="1"/>
</dbReference>
<dbReference type="InterPro" id="IPR058624">
    <property type="entry name" value="MdtA-like_HH"/>
</dbReference>
<evidence type="ECO:0000259" key="5">
    <source>
        <dbReference type="Pfam" id="PF25975"/>
    </source>
</evidence>
<dbReference type="SUPFAM" id="SSF111369">
    <property type="entry name" value="HlyD-like secretion proteins"/>
    <property type="match status" value="1"/>
</dbReference>
<evidence type="ECO:0000256" key="2">
    <source>
        <dbReference type="SAM" id="MobiDB-lite"/>
    </source>
</evidence>
<evidence type="ECO:0000259" key="3">
    <source>
        <dbReference type="Pfam" id="PF25876"/>
    </source>
</evidence>
<dbReference type="Gene3D" id="2.40.420.20">
    <property type="match status" value="1"/>
</dbReference>
<sequence>MKQIGKKGWITIAVVAVIIIVGIVKCSGGKKEEKISFDTAKVMKTNIQTSITATGTIEPVTSVTVGTQVSGIVSHLYVDYNSVVKKGQVIAELDRTNLISELNTAKANLSSAQSSLNYQLSNYNRYKELHEKGLVSADEFESARLQYLQAKEQVNTSKESLQRAQTNLGYATITSPIDGVILSKSVEEGQTVAASFNTPELFVIAQDLTNMRVIADIDEADIGGVKEGQRVSFTVDAFPDDHFEGQVTQVRQQATTESNVVTYEVVISAPNNDLKLKPGLTANVTIYTLEKNDVLAVPAKALRFQPNEAFLQKGETIDDCEGNHKVWTKEGTVFKAHKVEIGTTNGIMTEIVSGIKEGTEVLTDFNISGGAADAEQQQGGNPFMPRPRNNNNNKSNNNKSGGNSAPPAR</sequence>
<dbReference type="Pfam" id="PF25876">
    <property type="entry name" value="HH_MFP_RND"/>
    <property type="match status" value="1"/>
</dbReference>
<dbReference type="Gene3D" id="2.40.50.100">
    <property type="match status" value="1"/>
</dbReference>
<dbReference type="Pfam" id="PF25917">
    <property type="entry name" value="BSH_RND"/>
    <property type="match status" value="1"/>
</dbReference>
<dbReference type="InterPro" id="IPR058625">
    <property type="entry name" value="MdtA-like_BSH"/>
</dbReference>
<evidence type="ECO:0000256" key="1">
    <source>
        <dbReference type="ARBA" id="ARBA00009477"/>
    </source>
</evidence>
<feature type="domain" description="Multidrug resistance protein MdtA-like barrel-sandwich hybrid" evidence="4">
    <location>
        <begin position="62"/>
        <end position="199"/>
    </location>
</feature>
<dbReference type="InterPro" id="IPR058649">
    <property type="entry name" value="CzcB_C"/>
</dbReference>
<dbReference type="GO" id="GO:1990281">
    <property type="term" value="C:efflux pump complex"/>
    <property type="evidence" value="ECO:0007669"/>
    <property type="project" value="TreeGrafter"/>
</dbReference>